<sequence>MWVFSYDAGGIYLNLEAVIMWVVGVGLILNLVACVASFSQLLHHVSNESAANFFATFLVMWAFLIIGFIMMLAGRVKGGAALLTIGSLMFVGANVVLFGMSVFAIAAAVVAVVTIVGAVRIASRRVAA</sequence>
<feature type="transmembrane region" description="Helical" evidence="1">
    <location>
        <begin position="50"/>
        <end position="73"/>
    </location>
</feature>
<proteinExistence type="predicted"/>
<evidence type="ECO:0000313" key="3">
    <source>
        <dbReference type="Proteomes" id="UP000295606"/>
    </source>
</evidence>
<dbReference type="AlphaFoldDB" id="A0A4R5L2X4"/>
<feature type="transmembrane region" description="Helical" evidence="1">
    <location>
        <begin position="12"/>
        <end position="38"/>
    </location>
</feature>
<accession>A0A4R5L2X4</accession>
<dbReference type="RefSeq" id="WP_133190719.1">
    <property type="nucleotide sequence ID" value="NZ_SMOD01000077.1"/>
</dbReference>
<protein>
    <submittedName>
        <fullName evidence="2">Uncharacterized protein</fullName>
    </submittedName>
</protein>
<evidence type="ECO:0000256" key="1">
    <source>
        <dbReference type="SAM" id="Phobius"/>
    </source>
</evidence>
<organism evidence="2 3">
    <name type="scientific">Paraburkholderia guartelaensis</name>
    <dbReference type="NCBI Taxonomy" id="2546446"/>
    <lineage>
        <taxon>Bacteria</taxon>
        <taxon>Pseudomonadati</taxon>
        <taxon>Pseudomonadota</taxon>
        <taxon>Betaproteobacteria</taxon>
        <taxon>Burkholderiales</taxon>
        <taxon>Burkholderiaceae</taxon>
        <taxon>Paraburkholderia</taxon>
    </lineage>
</organism>
<evidence type="ECO:0000313" key="2">
    <source>
        <dbReference type="EMBL" id="TDG02122.1"/>
    </source>
</evidence>
<feature type="transmembrane region" description="Helical" evidence="1">
    <location>
        <begin position="103"/>
        <end position="122"/>
    </location>
</feature>
<dbReference type="EMBL" id="SMOD01000077">
    <property type="protein sequence ID" value="TDG02122.1"/>
    <property type="molecule type" value="Genomic_DNA"/>
</dbReference>
<dbReference type="Proteomes" id="UP000295606">
    <property type="component" value="Unassembled WGS sequence"/>
</dbReference>
<dbReference type="OrthoDB" id="6184326at2"/>
<keyword evidence="1" id="KW-1133">Transmembrane helix</keyword>
<comment type="caution">
    <text evidence="2">The sequence shown here is derived from an EMBL/GenBank/DDBJ whole genome shotgun (WGS) entry which is preliminary data.</text>
</comment>
<name>A0A4R5L2X4_9BURK</name>
<reference evidence="2 3" key="1">
    <citation type="submission" date="2019-03" db="EMBL/GenBank/DDBJ databases">
        <title>Paraburkholderia sp. isolated from native Mimosa gymnas in Guartela State Park, Brazil.</title>
        <authorList>
            <person name="Paulitsch F."/>
            <person name="Hungria M."/>
            <person name="Delamuta J.R.M."/>
            <person name="Ribeiro R.A."/>
            <person name="Dall'Agnol R."/>
            <person name="Silva J.S.B."/>
        </authorList>
    </citation>
    <scope>NUCLEOTIDE SEQUENCE [LARGE SCALE GENOMIC DNA]</scope>
    <source>
        <strain evidence="2 3">CNPSo 3008</strain>
    </source>
</reference>
<keyword evidence="1" id="KW-0472">Membrane</keyword>
<gene>
    <name evidence="2" type="ORF">E1N52_41435</name>
</gene>
<keyword evidence="1" id="KW-0812">Transmembrane</keyword>